<dbReference type="InterPro" id="IPR039766">
    <property type="entry name" value="Vps53"/>
</dbReference>
<feature type="region of interest" description="Disordered" evidence="2">
    <location>
        <begin position="1"/>
        <end position="23"/>
    </location>
</feature>
<dbReference type="GO" id="GO:0005829">
    <property type="term" value="C:cytosol"/>
    <property type="evidence" value="ECO:0007669"/>
    <property type="project" value="GOC"/>
</dbReference>
<organism evidence="4 5">
    <name type="scientific">Ancylostoma caninum</name>
    <name type="common">Dog hookworm</name>
    <dbReference type="NCBI Taxonomy" id="29170"/>
    <lineage>
        <taxon>Eukaryota</taxon>
        <taxon>Metazoa</taxon>
        <taxon>Ecdysozoa</taxon>
        <taxon>Nematoda</taxon>
        <taxon>Chromadorea</taxon>
        <taxon>Rhabditida</taxon>
        <taxon>Rhabditina</taxon>
        <taxon>Rhabditomorpha</taxon>
        <taxon>Strongyloidea</taxon>
        <taxon>Ancylostomatidae</taxon>
        <taxon>Ancylostomatinae</taxon>
        <taxon>Ancylostoma</taxon>
    </lineage>
</organism>
<evidence type="ECO:0000313" key="4">
    <source>
        <dbReference type="EMBL" id="RCN46472.1"/>
    </source>
</evidence>
<evidence type="ECO:0000259" key="3">
    <source>
        <dbReference type="Pfam" id="PF04100"/>
    </source>
</evidence>
<dbReference type="Pfam" id="PF04100">
    <property type="entry name" value="Vps53_N"/>
    <property type="match status" value="1"/>
</dbReference>
<feature type="domain" description="Vps53 N-terminal" evidence="3">
    <location>
        <begin position="47"/>
        <end position="326"/>
    </location>
</feature>
<proteinExistence type="predicted"/>
<dbReference type="GO" id="GO:0042147">
    <property type="term" value="P:retrograde transport, endosome to Golgi"/>
    <property type="evidence" value="ECO:0007669"/>
    <property type="project" value="InterPro"/>
</dbReference>
<evidence type="ECO:0000313" key="5">
    <source>
        <dbReference type="Proteomes" id="UP000252519"/>
    </source>
</evidence>
<dbReference type="GO" id="GO:0000938">
    <property type="term" value="C:GARP complex"/>
    <property type="evidence" value="ECO:0007669"/>
    <property type="project" value="InterPro"/>
</dbReference>
<sequence>MTTPSMKETPADEVEVGGPKEEEELKLSETAEAAIKEMCHTEFCRPDQELTAQINELFPTEQSLAQLDTVIAAVEAEIHDLDVELASLVESHDEIGAQGEAALQEAQKAMVELERRIDSIRGKTRSSDEIVREMTRDIKQLDVAKRNLTSSITTLHHLHILLTGVDSLAVWVDQRDYASIARQLPAILNVLQLFDDFQEVEQMAKITNRLNKLKQSLTVQLAGDMKAVFQAGQLSERVTDMCRVAAALEGTVKANFCKWFIDQQLAEYTVLYAENEEGAWLDKIEERYKWYVRKLTDFERSGLAKVFPADWDMGRLMTKEFCNVTK</sequence>
<evidence type="ECO:0000256" key="1">
    <source>
        <dbReference type="SAM" id="Coils"/>
    </source>
</evidence>
<keyword evidence="5" id="KW-1185">Reference proteome</keyword>
<reference evidence="4 5" key="1">
    <citation type="submission" date="2014-10" db="EMBL/GenBank/DDBJ databases">
        <title>Draft genome of the hookworm Ancylostoma caninum.</title>
        <authorList>
            <person name="Mitreva M."/>
        </authorList>
    </citation>
    <scope>NUCLEOTIDE SEQUENCE [LARGE SCALE GENOMIC DNA]</scope>
    <source>
        <strain evidence="4 5">Baltimore</strain>
    </source>
</reference>
<dbReference type="PANTHER" id="PTHR12820:SF0">
    <property type="entry name" value="VACUOLAR PROTEIN SORTING-ASSOCIATED PROTEIN 53 HOMOLOG"/>
    <property type="match status" value="1"/>
</dbReference>
<dbReference type="InterPro" id="IPR007234">
    <property type="entry name" value="Vps53_N"/>
</dbReference>
<dbReference type="PANTHER" id="PTHR12820">
    <property type="entry name" value="VACUOLAR SORTING PROTEIN 53"/>
    <property type="match status" value="1"/>
</dbReference>
<name>A0A368GQ15_ANCCA</name>
<accession>A0A368GQ15</accession>
<dbReference type="Proteomes" id="UP000252519">
    <property type="component" value="Unassembled WGS sequence"/>
</dbReference>
<feature type="coiled-coil region" evidence="1">
    <location>
        <begin position="64"/>
        <end position="123"/>
    </location>
</feature>
<protein>
    <submittedName>
        <fullName evidence="4">Vps53-like protein</fullName>
    </submittedName>
</protein>
<keyword evidence="1" id="KW-0175">Coiled coil</keyword>
<dbReference type="STRING" id="29170.A0A368GQ15"/>
<comment type="caution">
    <text evidence="4">The sequence shown here is derived from an EMBL/GenBank/DDBJ whole genome shotgun (WGS) entry which is preliminary data.</text>
</comment>
<dbReference type="OrthoDB" id="10261632at2759"/>
<dbReference type="AlphaFoldDB" id="A0A368GQ15"/>
<dbReference type="EMBL" id="JOJR01000078">
    <property type="protein sequence ID" value="RCN46472.1"/>
    <property type="molecule type" value="Genomic_DNA"/>
</dbReference>
<gene>
    <name evidence="4" type="ORF">ANCCAN_07465</name>
</gene>
<evidence type="ECO:0000256" key="2">
    <source>
        <dbReference type="SAM" id="MobiDB-lite"/>
    </source>
</evidence>